<sequence length="76" mass="8627">MGIHGFIHGVHDSKTGYGGTWFSPFLEEQVWQMSEWSTLNIDLYGSEMDESSWGMPLLANCFNCDRTAQLLSTLHN</sequence>
<accession>A0ABT2N9Y9</accession>
<dbReference type="Proteomes" id="UP001525961">
    <property type="component" value="Unassembled WGS sequence"/>
</dbReference>
<keyword evidence="2" id="KW-1185">Reference proteome</keyword>
<reference evidence="1 2" key="1">
    <citation type="journal article" date="2022" name="Front. Microbiol.">
        <title>High genomic differentiation and limited gene flow indicate recent cryptic speciation within the genus Laspinema (cyanobacteria).</title>
        <authorList>
            <person name="Stanojkovic A."/>
            <person name="Skoupy S."/>
            <person name="Skaloud P."/>
            <person name="Dvorak P."/>
        </authorList>
    </citation>
    <scope>NUCLEOTIDE SEQUENCE [LARGE SCALE GENOMIC DNA]</scope>
    <source>
        <strain evidence="1 2">D3b</strain>
    </source>
</reference>
<evidence type="ECO:0000313" key="2">
    <source>
        <dbReference type="Proteomes" id="UP001525961"/>
    </source>
</evidence>
<dbReference type="RefSeq" id="WP_261235641.1">
    <property type="nucleotide sequence ID" value="NZ_JAMXFA010000014.1"/>
</dbReference>
<gene>
    <name evidence="1" type="ORF">NG792_12550</name>
</gene>
<dbReference type="EMBL" id="JAMXFA010000014">
    <property type="protein sequence ID" value="MCT7978540.1"/>
    <property type="molecule type" value="Genomic_DNA"/>
</dbReference>
<organism evidence="1 2">
    <name type="scientific">Laspinema olomoucense D3b</name>
    <dbReference type="NCBI Taxonomy" id="2953688"/>
    <lineage>
        <taxon>Bacteria</taxon>
        <taxon>Bacillati</taxon>
        <taxon>Cyanobacteriota</taxon>
        <taxon>Cyanophyceae</taxon>
        <taxon>Oscillatoriophycideae</taxon>
        <taxon>Oscillatoriales</taxon>
        <taxon>Laspinemataceae</taxon>
        <taxon>Laspinema</taxon>
        <taxon>Laspinema olomoucense</taxon>
    </lineage>
</organism>
<name>A0ABT2N9Y9_9CYAN</name>
<comment type="caution">
    <text evidence="1">The sequence shown here is derived from an EMBL/GenBank/DDBJ whole genome shotgun (WGS) entry which is preliminary data.</text>
</comment>
<protein>
    <submittedName>
        <fullName evidence="1">Uncharacterized protein</fullName>
    </submittedName>
</protein>
<proteinExistence type="predicted"/>
<evidence type="ECO:0000313" key="1">
    <source>
        <dbReference type="EMBL" id="MCT7978540.1"/>
    </source>
</evidence>